<protein>
    <submittedName>
        <fullName evidence="3">Uncharacterized protein</fullName>
    </submittedName>
</protein>
<evidence type="ECO:0000256" key="1">
    <source>
        <dbReference type="SAM" id="Coils"/>
    </source>
</evidence>
<keyword evidence="1" id="KW-0175">Coiled coil</keyword>
<feature type="coiled-coil region" evidence="1">
    <location>
        <begin position="42"/>
        <end position="76"/>
    </location>
</feature>
<evidence type="ECO:0000313" key="3">
    <source>
        <dbReference type="EMBL" id="MED6111512.1"/>
    </source>
</evidence>
<gene>
    <name evidence="3" type="ORF">PIB30_052953</name>
</gene>
<proteinExistence type="predicted"/>
<keyword evidence="4" id="KW-1185">Reference proteome</keyword>
<name>A0ABU6QHT2_9FABA</name>
<dbReference type="Proteomes" id="UP001341840">
    <property type="component" value="Unassembled WGS sequence"/>
</dbReference>
<sequence length="199" mass="21591">MPPEQLLGESYHFSAKSLACLQVGVETSLAAKEKVDSLGNQLSEKTGEYQSALERIAQLEEDNGGEKKRSEAAEGKVGSLAASLKTCQADLSTATEAAEYWRAEWQRLGTEVTEMCQETLDMCLDQVSHLCPGVDFSAITLKSRWDPKGRRIYVPQESNVEEEPPQTEEVVPEQRPEATTQASQPAAGDVAGVSGECPT</sequence>
<comment type="caution">
    <text evidence="3">The sequence shown here is derived from an EMBL/GenBank/DDBJ whole genome shotgun (WGS) entry which is preliminary data.</text>
</comment>
<reference evidence="3 4" key="1">
    <citation type="journal article" date="2023" name="Plants (Basel)">
        <title>Bridging the Gap: Combining Genomics and Transcriptomics Approaches to Understand Stylosanthes scabra, an Orphan Legume from the Brazilian Caatinga.</title>
        <authorList>
            <person name="Ferreira-Neto J.R.C."/>
            <person name="da Silva M.D."/>
            <person name="Binneck E."/>
            <person name="de Melo N.F."/>
            <person name="da Silva R.H."/>
            <person name="de Melo A.L.T.M."/>
            <person name="Pandolfi V."/>
            <person name="Bustamante F.O."/>
            <person name="Brasileiro-Vidal A.C."/>
            <person name="Benko-Iseppon A.M."/>
        </authorList>
    </citation>
    <scope>NUCLEOTIDE SEQUENCE [LARGE SCALE GENOMIC DNA]</scope>
    <source>
        <tissue evidence="3">Leaves</tissue>
    </source>
</reference>
<evidence type="ECO:0000313" key="4">
    <source>
        <dbReference type="Proteomes" id="UP001341840"/>
    </source>
</evidence>
<accession>A0ABU6QHT2</accession>
<feature type="region of interest" description="Disordered" evidence="2">
    <location>
        <begin position="155"/>
        <end position="199"/>
    </location>
</feature>
<dbReference type="EMBL" id="JASCZI010000389">
    <property type="protein sequence ID" value="MED6111512.1"/>
    <property type="molecule type" value="Genomic_DNA"/>
</dbReference>
<organism evidence="3 4">
    <name type="scientific">Stylosanthes scabra</name>
    <dbReference type="NCBI Taxonomy" id="79078"/>
    <lineage>
        <taxon>Eukaryota</taxon>
        <taxon>Viridiplantae</taxon>
        <taxon>Streptophyta</taxon>
        <taxon>Embryophyta</taxon>
        <taxon>Tracheophyta</taxon>
        <taxon>Spermatophyta</taxon>
        <taxon>Magnoliopsida</taxon>
        <taxon>eudicotyledons</taxon>
        <taxon>Gunneridae</taxon>
        <taxon>Pentapetalae</taxon>
        <taxon>rosids</taxon>
        <taxon>fabids</taxon>
        <taxon>Fabales</taxon>
        <taxon>Fabaceae</taxon>
        <taxon>Papilionoideae</taxon>
        <taxon>50 kb inversion clade</taxon>
        <taxon>dalbergioids sensu lato</taxon>
        <taxon>Dalbergieae</taxon>
        <taxon>Pterocarpus clade</taxon>
        <taxon>Stylosanthes</taxon>
    </lineage>
</organism>
<evidence type="ECO:0000256" key="2">
    <source>
        <dbReference type="SAM" id="MobiDB-lite"/>
    </source>
</evidence>